<dbReference type="Gene3D" id="6.10.340.10">
    <property type="match status" value="1"/>
</dbReference>
<evidence type="ECO:0000256" key="8">
    <source>
        <dbReference type="ARBA" id="ARBA00022989"/>
    </source>
</evidence>
<dbReference type="Proteomes" id="UP001151002">
    <property type="component" value="Unassembled WGS sequence"/>
</dbReference>
<evidence type="ECO:0000259" key="12">
    <source>
        <dbReference type="PROSITE" id="PS50109"/>
    </source>
</evidence>
<evidence type="ECO:0000256" key="11">
    <source>
        <dbReference type="SAM" id="Phobius"/>
    </source>
</evidence>
<feature type="domain" description="HAMP" evidence="13">
    <location>
        <begin position="140"/>
        <end position="193"/>
    </location>
</feature>
<reference evidence="14" key="1">
    <citation type="submission" date="2022-11" db="EMBL/GenBank/DDBJ databases">
        <authorList>
            <person name="Somphong A."/>
            <person name="Phongsopitanun W."/>
        </authorList>
    </citation>
    <scope>NUCLEOTIDE SEQUENCE</scope>
    <source>
        <strain evidence="14">Pm04-4</strain>
    </source>
</reference>
<dbReference type="SMART" id="SM00387">
    <property type="entry name" value="HATPase_c"/>
    <property type="match status" value="1"/>
</dbReference>
<dbReference type="Pfam" id="PF00672">
    <property type="entry name" value="HAMP"/>
    <property type="match status" value="1"/>
</dbReference>
<dbReference type="PROSITE" id="PS50885">
    <property type="entry name" value="HAMP"/>
    <property type="match status" value="1"/>
</dbReference>
<dbReference type="Gene3D" id="1.10.287.130">
    <property type="match status" value="1"/>
</dbReference>
<dbReference type="SUPFAM" id="SSF55874">
    <property type="entry name" value="ATPase domain of HSP90 chaperone/DNA topoisomerase II/histidine kinase"/>
    <property type="match status" value="1"/>
</dbReference>
<keyword evidence="8 11" id="KW-1133">Transmembrane helix</keyword>
<evidence type="ECO:0000256" key="7">
    <source>
        <dbReference type="ARBA" id="ARBA00022777"/>
    </source>
</evidence>
<name>A0ABT4ARM1_9ACTN</name>
<evidence type="ECO:0000256" key="4">
    <source>
        <dbReference type="ARBA" id="ARBA00022553"/>
    </source>
</evidence>
<dbReference type="Pfam" id="PF02518">
    <property type="entry name" value="HATPase_c"/>
    <property type="match status" value="1"/>
</dbReference>
<dbReference type="InterPro" id="IPR005467">
    <property type="entry name" value="His_kinase_dom"/>
</dbReference>
<evidence type="ECO:0000256" key="10">
    <source>
        <dbReference type="ARBA" id="ARBA00023136"/>
    </source>
</evidence>
<comment type="caution">
    <text evidence="14">The sequence shown here is derived from an EMBL/GenBank/DDBJ whole genome shotgun (WGS) entry which is preliminary data.</text>
</comment>
<evidence type="ECO:0000256" key="2">
    <source>
        <dbReference type="ARBA" id="ARBA00004236"/>
    </source>
</evidence>
<keyword evidence="10 11" id="KW-0472">Membrane</keyword>
<dbReference type="PANTHER" id="PTHR45436">
    <property type="entry name" value="SENSOR HISTIDINE KINASE YKOH"/>
    <property type="match status" value="1"/>
</dbReference>
<keyword evidence="6 11" id="KW-0812">Transmembrane</keyword>
<dbReference type="InterPro" id="IPR004358">
    <property type="entry name" value="Sig_transdc_His_kin-like_C"/>
</dbReference>
<protein>
    <recommendedName>
        <fullName evidence="3">histidine kinase</fullName>
        <ecNumber evidence="3">2.7.13.3</ecNumber>
    </recommendedName>
</protein>
<accession>A0ABT4ARM1</accession>
<evidence type="ECO:0000256" key="1">
    <source>
        <dbReference type="ARBA" id="ARBA00000085"/>
    </source>
</evidence>
<evidence type="ECO:0000256" key="3">
    <source>
        <dbReference type="ARBA" id="ARBA00012438"/>
    </source>
</evidence>
<dbReference type="InterPro" id="IPR036890">
    <property type="entry name" value="HATPase_C_sf"/>
</dbReference>
<gene>
    <name evidence="14" type="ORF">OWR29_02740</name>
</gene>
<dbReference type="InterPro" id="IPR003660">
    <property type="entry name" value="HAMP_dom"/>
</dbReference>
<dbReference type="EMBL" id="JAPNTZ010000001">
    <property type="protein sequence ID" value="MCY1136898.1"/>
    <property type="molecule type" value="Genomic_DNA"/>
</dbReference>
<dbReference type="SUPFAM" id="SSF47384">
    <property type="entry name" value="Homodimeric domain of signal transducing histidine kinase"/>
    <property type="match status" value="1"/>
</dbReference>
<dbReference type="CDD" id="cd00075">
    <property type="entry name" value="HATPase"/>
    <property type="match status" value="1"/>
</dbReference>
<dbReference type="EC" id="2.7.13.3" evidence="3"/>
<feature type="transmembrane region" description="Helical" evidence="11">
    <location>
        <begin position="12"/>
        <end position="31"/>
    </location>
</feature>
<dbReference type="CDD" id="cd00082">
    <property type="entry name" value="HisKA"/>
    <property type="match status" value="1"/>
</dbReference>
<dbReference type="PRINTS" id="PR00344">
    <property type="entry name" value="BCTRLSENSOR"/>
</dbReference>
<evidence type="ECO:0000256" key="9">
    <source>
        <dbReference type="ARBA" id="ARBA00023012"/>
    </source>
</evidence>
<dbReference type="Gene3D" id="3.30.565.10">
    <property type="entry name" value="Histidine kinase-like ATPase, C-terminal domain"/>
    <property type="match status" value="1"/>
</dbReference>
<dbReference type="InterPro" id="IPR036097">
    <property type="entry name" value="HisK_dim/P_sf"/>
</dbReference>
<dbReference type="InterPro" id="IPR003661">
    <property type="entry name" value="HisK_dim/P_dom"/>
</dbReference>
<dbReference type="GO" id="GO:0016301">
    <property type="term" value="F:kinase activity"/>
    <property type="evidence" value="ECO:0007669"/>
    <property type="project" value="UniProtKB-KW"/>
</dbReference>
<keyword evidence="7 14" id="KW-0418">Kinase</keyword>
<evidence type="ECO:0000259" key="13">
    <source>
        <dbReference type="PROSITE" id="PS50885"/>
    </source>
</evidence>
<keyword evidence="4" id="KW-0597">Phosphoprotein</keyword>
<evidence type="ECO:0000313" key="15">
    <source>
        <dbReference type="Proteomes" id="UP001151002"/>
    </source>
</evidence>
<dbReference type="RefSeq" id="WP_267560692.1">
    <property type="nucleotide sequence ID" value="NZ_JAPNTZ010000001.1"/>
</dbReference>
<dbReference type="PANTHER" id="PTHR45436:SF5">
    <property type="entry name" value="SENSOR HISTIDINE KINASE TRCS"/>
    <property type="match status" value="1"/>
</dbReference>
<keyword evidence="5" id="KW-0808">Transferase</keyword>
<feature type="domain" description="Histidine kinase" evidence="12">
    <location>
        <begin position="201"/>
        <end position="410"/>
    </location>
</feature>
<evidence type="ECO:0000256" key="6">
    <source>
        <dbReference type="ARBA" id="ARBA00022692"/>
    </source>
</evidence>
<dbReference type="SMART" id="SM00304">
    <property type="entry name" value="HAMP"/>
    <property type="match status" value="1"/>
</dbReference>
<organism evidence="14 15">
    <name type="scientific">Paractinoplanes pyxinae</name>
    <dbReference type="NCBI Taxonomy" id="2997416"/>
    <lineage>
        <taxon>Bacteria</taxon>
        <taxon>Bacillati</taxon>
        <taxon>Actinomycetota</taxon>
        <taxon>Actinomycetes</taxon>
        <taxon>Micromonosporales</taxon>
        <taxon>Micromonosporaceae</taxon>
        <taxon>Paractinoplanes</taxon>
    </lineage>
</organism>
<dbReference type="Pfam" id="PF00512">
    <property type="entry name" value="HisKA"/>
    <property type="match status" value="1"/>
</dbReference>
<comment type="subcellular location">
    <subcellularLocation>
        <location evidence="2">Cell membrane</location>
    </subcellularLocation>
</comment>
<evidence type="ECO:0000256" key="5">
    <source>
        <dbReference type="ARBA" id="ARBA00022679"/>
    </source>
</evidence>
<dbReference type="PROSITE" id="PS50109">
    <property type="entry name" value="HIS_KIN"/>
    <property type="match status" value="1"/>
</dbReference>
<proteinExistence type="predicted"/>
<dbReference type="InterPro" id="IPR050428">
    <property type="entry name" value="TCS_sensor_his_kinase"/>
</dbReference>
<keyword evidence="15" id="KW-1185">Reference proteome</keyword>
<dbReference type="SUPFAM" id="SSF158472">
    <property type="entry name" value="HAMP domain-like"/>
    <property type="match status" value="1"/>
</dbReference>
<sequence>MADVRLRTTAAAVLVVSVAMLAGALALVFLVRGSLRDGLEATAEQRAAAILQQGGSPAPDDDDFSWQLTAPDGTVTRSDEPLPDGDDHLVVTDSEGGYRVSVAASLEEVEESTEALITPLAVGLPLLVLLVGGVTWVVASRALAPVERIRREVEAITGDRLDRRVPEPASRDEIGRLARTMNQMLGRLQDSRDRQREFVADASHELRSPVASIRQVAEVAQSHPAALPDGELARTVLEESARLQRLVDQLLLLTRADDGGAGRSCHDVDLDDLALAEAKRVSRTGLVVDTRGVGPGRTRGDASALAQVVRNLADNAARHAVATIAFGVRESGGTAELTVDDDGPGIPEDQRERVFERFVRLDEARARDAGGSGLGLAIVKEIVGAHGGTVAVTRSEVGGARFTVRFQAGFSDGPAE</sequence>
<keyword evidence="9" id="KW-0902">Two-component regulatory system</keyword>
<evidence type="ECO:0000313" key="14">
    <source>
        <dbReference type="EMBL" id="MCY1136898.1"/>
    </source>
</evidence>
<dbReference type="SMART" id="SM00388">
    <property type="entry name" value="HisKA"/>
    <property type="match status" value="1"/>
</dbReference>
<comment type="catalytic activity">
    <reaction evidence="1">
        <text>ATP + protein L-histidine = ADP + protein N-phospho-L-histidine.</text>
        <dbReference type="EC" id="2.7.13.3"/>
    </reaction>
</comment>
<dbReference type="CDD" id="cd06225">
    <property type="entry name" value="HAMP"/>
    <property type="match status" value="1"/>
</dbReference>
<dbReference type="InterPro" id="IPR003594">
    <property type="entry name" value="HATPase_dom"/>
</dbReference>